<organism evidence="2 3">
    <name type="scientific">Hyphococcus luteus</name>
    <dbReference type="NCBI Taxonomy" id="2058213"/>
    <lineage>
        <taxon>Bacteria</taxon>
        <taxon>Pseudomonadati</taxon>
        <taxon>Pseudomonadota</taxon>
        <taxon>Alphaproteobacteria</taxon>
        <taxon>Parvularculales</taxon>
        <taxon>Parvularculaceae</taxon>
        <taxon>Hyphococcus</taxon>
    </lineage>
</organism>
<protein>
    <recommendedName>
        <fullName evidence="4">DUF5666 domain-containing protein</fullName>
    </recommendedName>
</protein>
<sequence length="146" mass="15800">MGARHMKPTRPVSRAARGGAVCAAALIAAGVFASAFARPNKDEDILSKYEKTGETVSCLSLRSVRDTDVIDDYAMLVEAGGEVYLNELNGRCIGLAREERYVHDAVIGRMCRGDIIRVMDSFGNPLGSCSLGDFEKLNEISETDQP</sequence>
<keyword evidence="3" id="KW-1185">Reference proteome</keyword>
<proteinExistence type="predicted"/>
<dbReference type="EMBL" id="PJCH01000017">
    <property type="protein sequence ID" value="PQA85717.1"/>
    <property type="molecule type" value="Genomic_DNA"/>
</dbReference>
<name>A0A2S7JZN6_9PROT</name>
<reference evidence="2 3" key="1">
    <citation type="submission" date="2017-12" db="EMBL/GenBank/DDBJ databases">
        <authorList>
            <person name="Hurst M.R.H."/>
        </authorList>
    </citation>
    <scope>NUCLEOTIDE SEQUENCE [LARGE SCALE GENOMIC DNA]</scope>
    <source>
        <strain evidence="2 3">SY-3-19</strain>
    </source>
</reference>
<dbReference type="AlphaFoldDB" id="A0A2S7JZN6"/>
<evidence type="ECO:0008006" key="4">
    <source>
        <dbReference type="Google" id="ProtNLM"/>
    </source>
</evidence>
<keyword evidence="1" id="KW-0732">Signal</keyword>
<feature type="signal peptide" evidence="1">
    <location>
        <begin position="1"/>
        <end position="37"/>
    </location>
</feature>
<accession>A0A2S7JZN6</accession>
<evidence type="ECO:0000313" key="2">
    <source>
        <dbReference type="EMBL" id="PQA85717.1"/>
    </source>
</evidence>
<gene>
    <name evidence="2" type="ORF">CW354_22595</name>
</gene>
<comment type="caution">
    <text evidence="2">The sequence shown here is derived from an EMBL/GenBank/DDBJ whole genome shotgun (WGS) entry which is preliminary data.</text>
</comment>
<evidence type="ECO:0000313" key="3">
    <source>
        <dbReference type="Proteomes" id="UP000239504"/>
    </source>
</evidence>
<feature type="chain" id="PRO_5015509588" description="DUF5666 domain-containing protein" evidence="1">
    <location>
        <begin position="38"/>
        <end position="146"/>
    </location>
</feature>
<dbReference type="Proteomes" id="UP000239504">
    <property type="component" value="Unassembled WGS sequence"/>
</dbReference>
<evidence type="ECO:0000256" key="1">
    <source>
        <dbReference type="SAM" id="SignalP"/>
    </source>
</evidence>